<dbReference type="SUPFAM" id="SSF140736">
    <property type="entry name" value="Rv1873-like"/>
    <property type="match status" value="1"/>
</dbReference>
<dbReference type="EMBL" id="WMIE01000006">
    <property type="protein sequence ID" value="MTH78418.1"/>
    <property type="molecule type" value="Genomic_DNA"/>
</dbReference>
<dbReference type="OrthoDB" id="9801870at2"/>
<dbReference type="InterPro" id="IPR014937">
    <property type="entry name" value="DUF1810"/>
</dbReference>
<dbReference type="InterPro" id="IPR036287">
    <property type="entry name" value="Rv1873-like_sf"/>
</dbReference>
<dbReference type="RefSeq" id="WP_155095776.1">
    <property type="nucleotide sequence ID" value="NZ_WMIE01000006.1"/>
</dbReference>
<dbReference type="Pfam" id="PF08837">
    <property type="entry name" value="DUF1810"/>
    <property type="match status" value="1"/>
</dbReference>
<protein>
    <submittedName>
        <fullName evidence="1">DUF1810 family protein</fullName>
    </submittedName>
</protein>
<evidence type="ECO:0000313" key="1">
    <source>
        <dbReference type="EMBL" id="MTH78418.1"/>
    </source>
</evidence>
<evidence type="ECO:0000313" key="2">
    <source>
        <dbReference type="Proteomes" id="UP000478183"/>
    </source>
</evidence>
<accession>A0A6L6JBB0</accession>
<proteinExistence type="predicted"/>
<name>A0A6L6JBB0_9RHOB</name>
<organism evidence="1 2">
    <name type="scientific">Paracoccus aestuariivivens</name>
    <dbReference type="NCBI Taxonomy" id="1820333"/>
    <lineage>
        <taxon>Bacteria</taxon>
        <taxon>Pseudomonadati</taxon>
        <taxon>Pseudomonadota</taxon>
        <taxon>Alphaproteobacteria</taxon>
        <taxon>Rhodobacterales</taxon>
        <taxon>Paracoccaceae</taxon>
        <taxon>Paracoccus</taxon>
    </lineage>
</organism>
<gene>
    <name evidence="1" type="ORF">GL286_11825</name>
</gene>
<reference evidence="1 2" key="1">
    <citation type="submission" date="2019-11" db="EMBL/GenBank/DDBJ databases">
        <authorList>
            <person name="Dong K."/>
        </authorList>
    </citation>
    <scope>NUCLEOTIDE SEQUENCE [LARGE SCALE GENOMIC DNA]</scope>
    <source>
        <strain evidence="1 2">NBRC 111993</strain>
    </source>
</reference>
<keyword evidence="2" id="KW-1185">Reference proteome</keyword>
<comment type="caution">
    <text evidence="1">The sequence shown here is derived from an EMBL/GenBank/DDBJ whole genome shotgun (WGS) entry which is preliminary data.</text>
</comment>
<dbReference type="Proteomes" id="UP000478183">
    <property type="component" value="Unassembled WGS sequence"/>
</dbReference>
<dbReference type="Gene3D" id="1.25.40.380">
    <property type="entry name" value="Protein of unknown function DUF1810"/>
    <property type="match status" value="1"/>
</dbReference>
<dbReference type="PIRSF" id="PIRSF008546">
    <property type="entry name" value="UCP008546"/>
    <property type="match status" value="1"/>
</dbReference>
<sequence>MTAGSRDPDALARFTAAQRDCYDVALAELRAGRKQSHWMWFIFPQLRGLGMSERSHFYGIADLDEARRYLDDPVLGPRLIACCKAVLAHADRPPEAILGSVDAGKLRSSATLFAAVPGADGVFGDILETFFGSIRCRLTLNRLGDGKGSGHIP</sequence>
<dbReference type="AlphaFoldDB" id="A0A6L6JBB0"/>